<dbReference type="HOGENOM" id="CLU_043337_0_0_1"/>
<evidence type="ECO:0000256" key="5">
    <source>
        <dbReference type="SAM" id="MobiDB-lite"/>
    </source>
</evidence>
<evidence type="ECO:0000256" key="2">
    <source>
        <dbReference type="ARBA" id="ARBA00022692"/>
    </source>
</evidence>
<feature type="region of interest" description="Disordered" evidence="5">
    <location>
        <begin position="195"/>
        <end position="218"/>
    </location>
</feature>
<keyword evidence="2 6" id="KW-0812">Transmembrane</keyword>
<proteinExistence type="predicted"/>
<dbReference type="GO" id="GO:0005975">
    <property type="term" value="P:carbohydrate metabolic process"/>
    <property type="evidence" value="ECO:0007669"/>
    <property type="project" value="UniProtKB-ARBA"/>
</dbReference>
<name>E9GEK2_DAPPU</name>
<dbReference type="PANTHER" id="PTHR13533">
    <property type="entry name" value="N-ACETYLNEURAMINATE 9-O-ACETYLTRANSFERASE"/>
    <property type="match status" value="1"/>
</dbReference>
<dbReference type="GO" id="GO:0005794">
    <property type="term" value="C:Golgi apparatus"/>
    <property type="evidence" value="ECO:0007669"/>
    <property type="project" value="UniProtKB-ARBA"/>
</dbReference>
<evidence type="ECO:0000313" key="8">
    <source>
        <dbReference type="Proteomes" id="UP000000305"/>
    </source>
</evidence>
<sequence length="492" mass="54065">MQTGRHHSRTTAAAAAAAAGRRRGRRKCAAVLLLFAGLLLLLSFVLLVLLLTVAIAAAAVDTMPSNSAGPITTSIGTTLQRNDPAVPMLIPAANQQQQQHKLKLLPLCVGNLLDRRAYDGIGGGDVLSRRLLLPPKNRADGPAAGITQSAEEHQEQQQQQQQQQQHCRLMSYTAQPIATCLDALFIHQQQQQQQQQLADQAAANSNSSSSPSSSTALPVPPPAGELLFVFMGDSRIRQQFLNFVKIIPNYDRVTVPSSIPPKYHGDIEMSSRLLRLRVSFKWRPLVNDNLIRTLDDIRQTAASDPRRRPQFILLSMAAWHMLREHGADIALYQRRMTQLGPILASMSMSMSGQQQHCGRIIWLRQYTSVDSYGDNGKSNTLVVADKLRHYNRIALRRLVLIQTDEAAAADSGGGGGGGGVYLWDSSDPLADEYVRSCAILKRYEHSSDKSKDYATAYANCNDYVHTGYSALSQATQLLFNDLCNAHLMQSSS</sequence>
<reference evidence="7 8" key="1">
    <citation type="journal article" date="2011" name="Science">
        <title>The ecoresponsive genome of Daphnia pulex.</title>
        <authorList>
            <person name="Colbourne J.K."/>
            <person name="Pfrender M.E."/>
            <person name="Gilbert D."/>
            <person name="Thomas W.K."/>
            <person name="Tucker A."/>
            <person name="Oakley T.H."/>
            <person name="Tokishita S."/>
            <person name="Aerts A."/>
            <person name="Arnold G.J."/>
            <person name="Basu M.K."/>
            <person name="Bauer D.J."/>
            <person name="Caceres C.E."/>
            <person name="Carmel L."/>
            <person name="Casola C."/>
            <person name="Choi J.H."/>
            <person name="Detter J.C."/>
            <person name="Dong Q."/>
            <person name="Dusheyko S."/>
            <person name="Eads B.D."/>
            <person name="Frohlich T."/>
            <person name="Geiler-Samerotte K.A."/>
            <person name="Gerlach D."/>
            <person name="Hatcher P."/>
            <person name="Jogdeo S."/>
            <person name="Krijgsveld J."/>
            <person name="Kriventseva E.V."/>
            <person name="Kultz D."/>
            <person name="Laforsch C."/>
            <person name="Lindquist E."/>
            <person name="Lopez J."/>
            <person name="Manak J.R."/>
            <person name="Muller J."/>
            <person name="Pangilinan J."/>
            <person name="Patwardhan R.P."/>
            <person name="Pitluck S."/>
            <person name="Pritham E.J."/>
            <person name="Rechtsteiner A."/>
            <person name="Rho M."/>
            <person name="Rogozin I.B."/>
            <person name="Sakarya O."/>
            <person name="Salamov A."/>
            <person name="Schaack S."/>
            <person name="Shapiro H."/>
            <person name="Shiga Y."/>
            <person name="Skalitzky C."/>
            <person name="Smith Z."/>
            <person name="Souvorov A."/>
            <person name="Sung W."/>
            <person name="Tang Z."/>
            <person name="Tsuchiya D."/>
            <person name="Tu H."/>
            <person name="Vos H."/>
            <person name="Wang M."/>
            <person name="Wolf Y.I."/>
            <person name="Yamagata H."/>
            <person name="Yamada T."/>
            <person name="Ye Y."/>
            <person name="Shaw J.R."/>
            <person name="Andrews J."/>
            <person name="Crease T.J."/>
            <person name="Tang H."/>
            <person name="Lucas S.M."/>
            <person name="Robertson H.M."/>
            <person name="Bork P."/>
            <person name="Koonin E.V."/>
            <person name="Zdobnov E.M."/>
            <person name="Grigoriev I.V."/>
            <person name="Lynch M."/>
            <person name="Boore J.L."/>
        </authorList>
    </citation>
    <scope>NUCLEOTIDE SEQUENCE [LARGE SCALE GENOMIC DNA]</scope>
</reference>
<keyword evidence="8" id="KW-1185">Reference proteome</keyword>
<dbReference type="EMBL" id="GL732540">
    <property type="protein sequence ID" value="EFX82297.1"/>
    <property type="molecule type" value="Genomic_DNA"/>
</dbReference>
<protein>
    <submittedName>
        <fullName evidence="7">Uncharacterized protein</fullName>
    </submittedName>
</protein>
<keyword evidence="4 6" id="KW-0472">Membrane</keyword>
<organism evidence="7 8">
    <name type="scientific">Daphnia pulex</name>
    <name type="common">Water flea</name>
    <dbReference type="NCBI Taxonomy" id="6669"/>
    <lineage>
        <taxon>Eukaryota</taxon>
        <taxon>Metazoa</taxon>
        <taxon>Ecdysozoa</taxon>
        <taxon>Arthropoda</taxon>
        <taxon>Crustacea</taxon>
        <taxon>Branchiopoda</taxon>
        <taxon>Diplostraca</taxon>
        <taxon>Cladocera</taxon>
        <taxon>Anomopoda</taxon>
        <taxon>Daphniidae</taxon>
        <taxon>Daphnia</taxon>
    </lineage>
</organism>
<evidence type="ECO:0000256" key="1">
    <source>
        <dbReference type="ARBA" id="ARBA00004370"/>
    </source>
</evidence>
<feature type="compositionally biased region" description="Low complexity" evidence="5">
    <location>
        <begin position="195"/>
        <end position="217"/>
    </location>
</feature>
<evidence type="ECO:0000313" key="7">
    <source>
        <dbReference type="EMBL" id="EFX82297.1"/>
    </source>
</evidence>
<dbReference type="GO" id="GO:0016020">
    <property type="term" value="C:membrane"/>
    <property type="evidence" value="ECO:0007669"/>
    <property type="project" value="UniProtKB-SubCell"/>
</dbReference>
<dbReference type="PANTHER" id="PTHR13533:SF45">
    <property type="entry name" value="CAS1P 10 TM ACYL TRANSFERASE DOMAIN-CONTAINING PROTEIN"/>
    <property type="match status" value="1"/>
</dbReference>
<feature type="transmembrane region" description="Helical" evidence="6">
    <location>
        <begin position="31"/>
        <end position="60"/>
    </location>
</feature>
<dbReference type="Proteomes" id="UP000000305">
    <property type="component" value="Unassembled WGS sequence"/>
</dbReference>
<evidence type="ECO:0000256" key="4">
    <source>
        <dbReference type="ARBA" id="ARBA00023136"/>
    </source>
</evidence>
<evidence type="ECO:0000256" key="3">
    <source>
        <dbReference type="ARBA" id="ARBA00022989"/>
    </source>
</evidence>
<evidence type="ECO:0000256" key="6">
    <source>
        <dbReference type="SAM" id="Phobius"/>
    </source>
</evidence>
<keyword evidence="3 6" id="KW-1133">Transmembrane helix</keyword>
<dbReference type="AlphaFoldDB" id="E9GEK2"/>
<comment type="subcellular location">
    <subcellularLocation>
        <location evidence="1">Membrane</location>
    </subcellularLocation>
</comment>
<feature type="region of interest" description="Disordered" evidence="5">
    <location>
        <begin position="132"/>
        <end position="163"/>
    </location>
</feature>
<dbReference type="OrthoDB" id="6374129at2759"/>
<gene>
    <name evidence="7" type="ORF">DAPPUDRAFT_101790</name>
</gene>
<accession>E9GEK2</accession>
<dbReference type="PhylomeDB" id="E9GEK2"/>
<dbReference type="InParanoid" id="E9GEK2"/>
<dbReference type="KEGG" id="dpx:DAPPUDRAFT_101790"/>